<dbReference type="RefSeq" id="WP_039945769.1">
    <property type="nucleotide sequence ID" value="NZ_CP011013.1"/>
</dbReference>
<evidence type="ECO:0000313" key="3">
    <source>
        <dbReference type="Proteomes" id="UP000003645"/>
    </source>
</evidence>
<dbReference type="HOGENOM" id="CLU_1608762_0_0_9"/>
<dbReference type="Proteomes" id="UP000003645">
    <property type="component" value="Chromosome"/>
</dbReference>
<keyword evidence="3" id="KW-1185">Reference proteome</keyword>
<sequence length="165" mass="19205">MKRQQRFVEIILLLLLALVVSFWGYRGYRFMQAHPLVNRVYRYQASSAAKAELTSTPNDYQYVVFGAGRYRGKYIRVDNQKQLRRILNHRQAYQAAFDQNGTRYLVRHHRLQMDLEDMPSGESYVRSADRTWTVQSDQSAIAQTTSSSLQLTSLHAKKQTISTLP</sequence>
<feature type="transmembrane region" description="Helical" evidence="1">
    <location>
        <begin position="7"/>
        <end position="25"/>
    </location>
</feature>
<accession>A0A0D4CLS6</accession>
<reference evidence="2 3" key="1">
    <citation type="journal article" date="2012" name="J. Bacteriol.">
        <title>Genome sequence of Lactobacillus mucosae LM1, isolated from piglet feces.</title>
        <authorList>
            <person name="Lee J.H."/>
            <person name="Valeriano V.D."/>
            <person name="Shin Y.R."/>
            <person name="Chae J.P."/>
            <person name="Kim G.B."/>
            <person name="Ham J.S."/>
            <person name="Chun J."/>
            <person name="Kang D.K."/>
        </authorList>
    </citation>
    <scope>NUCLEOTIDE SEQUENCE [LARGE SCALE GENOMIC DNA]</scope>
    <source>
        <strain evidence="2 3">LM1</strain>
    </source>
</reference>
<protein>
    <submittedName>
        <fullName evidence="2">Uncharacterized protein</fullName>
    </submittedName>
</protein>
<dbReference type="STRING" id="1130798.LBLM1_07410"/>
<dbReference type="KEGG" id="lmu:LBLM1_07410"/>
<dbReference type="AlphaFoldDB" id="A0A0D4CLS6"/>
<keyword evidence="1" id="KW-0472">Membrane</keyword>
<evidence type="ECO:0000256" key="1">
    <source>
        <dbReference type="SAM" id="Phobius"/>
    </source>
</evidence>
<dbReference type="EMBL" id="CP011013">
    <property type="protein sequence ID" value="AJT50841.1"/>
    <property type="molecule type" value="Genomic_DNA"/>
</dbReference>
<proteinExistence type="predicted"/>
<keyword evidence="1" id="KW-0812">Transmembrane</keyword>
<name>A0A0D4CLS6_LIMMU</name>
<evidence type="ECO:0000313" key="2">
    <source>
        <dbReference type="EMBL" id="AJT50841.1"/>
    </source>
</evidence>
<gene>
    <name evidence="2" type="ORF">LBLM1_07410</name>
</gene>
<keyword evidence="1" id="KW-1133">Transmembrane helix</keyword>
<organism evidence="2 3">
    <name type="scientific">Limosilactobacillus mucosae LM1</name>
    <dbReference type="NCBI Taxonomy" id="1130798"/>
    <lineage>
        <taxon>Bacteria</taxon>
        <taxon>Bacillati</taxon>
        <taxon>Bacillota</taxon>
        <taxon>Bacilli</taxon>
        <taxon>Lactobacillales</taxon>
        <taxon>Lactobacillaceae</taxon>
        <taxon>Limosilactobacillus</taxon>
    </lineage>
</organism>